<dbReference type="InterPro" id="IPR023187">
    <property type="entry name" value="Tscrpt_reg_MarR-type_CS"/>
</dbReference>
<dbReference type="Proteomes" id="UP000013988">
    <property type="component" value="Unassembled WGS sequence"/>
</dbReference>
<dbReference type="GO" id="GO:0003677">
    <property type="term" value="F:DNA binding"/>
    <property type="evidence" value="ECO:0007669"/>
    <property type="project" value="UniProtKB-KW"/>
</dbReference>
<evidence type="ECO:0000259" key="4">
    <source>
        <dbReference type="PROSITE" id="PS50995"/>
    </source>
</evidence>
<dbReference type="AlphaFoldDB" id="R9CDU7"/>
<feature type="domain" description="HTH marR-type" evidence="4">
    <location>
        <begin position="40"/>
        <end position="175"/>
    </location>
</feature>
<reference evidence="5 6" key="1">
    <citation type="submission" date="2013-03" db="EMBL/GenBank/DDBJ databases">
        <title>Whole genome shotgun sequencing of Clostridium sartagoforme AAU1.</title>
        <authorList>
            <person name="Joshi C.G."/>
            <person name="Duggirala S.M."/>
            <person name="Nathani N.M."/>
            <person name="Bhatt V.D."/>
            <person name="Patel A.K."/>
            <person name="Pandya P.R."/>
            <person name="KaPatel J.A."/>
        </authorList>
    </citation>
    <scope>NUCLEOTIDE SEQUENCE [LARGE SCALE GENOMIC DNA]</scope>
    <source>
        <strain evidence="5 6">AAU1</strain>
    </source>
</reference>
<accession>R9CDU7</accession>
<evidence type="ECO:0000256" key="3">
    <source>
        <dbReference type="ARBA" id="ARBA00023163"/>
    </source>
</evidence>
<dbReference type="Gene3D" id="1.10.10.10">
    <property type="entry name" value="Winged helix-like DNA-binding domain superfamily/Winged helix DNA-binding domain"/>
    <property type="match status" value="1"/>
</dbReference>
<dbReference type="PROSITE" id="PS50995">
    <property type="entry name" value="HTH_MARR_2"/>
    <property type="match status" value="1"/>
</dbReference>
<dbReference type="PANTHER" id="PTHR42756">
    <property type="entry name" value="TRANSCRIPTIONAL REGULATOR, MARR"/>
    <property type="match status" value="1"/>
</dbReference>
<dbReference type="GO" id="GO:0003700">
    <property type="term" value="F:DNA-binding transcription factor activity"/>
    <property type="evidence" value="ECO:0007669"/>
    <property type="project" value="InterPro"/>
</dbReference>
<gene>
    <name evidence="5" type="ORF">A500_10225</name>
</gene>
<keyword evidence="2" id="KW-0238">DNA-binding</keyword>
<evidence type="ECO:0000256" key="1">
    <source>
        <dbReference type="ARBA" id="ARBA00023015"/>
    </source>
</evidence>
<organism evidence="5 6">
    <name type="scientific">Clostridium sartagoforme AAU1</name>
    <dbReference type="NCBI Taxonomy" id="1202534"/>
    <lineage>
        <taxon>Bacteria</taxon>
        <taxon>Bacillati</taxon>
        <taxon>Bacillota</taxon>
        <taxon>Clostridia</taxon>
        <taxon>Eubacteriales</taxon>
        <taxon>Clostridiaceae</taxon>
        <taxon>Clostridium</taxon>
    </lineage>
</organism>
<comment type="caution">
    <text evidence="5">The sequence shown here is derived from an EMBL/GenBank/DDBJ whole genome shotgun (WGS) entry which is preliminary data.</text>
</comment>
<protein>
    <submittedName>
        <fullName evidence="5">Transcriptional regulator, MarR family protein</fullName>
    </submittedName>
</protein>
<evidence type="ECO:0000313" key="6">
    <source>
        <dbReference type="Proteomes" id="UP000013988"/>
    </source>
</evidence>
<dbReference type="PROSITE" id="PS01117">
    <property type="entry name" value="HTH_MARR_1"/>
    <property type="match status" value="1"/>
</dbReference>
<dbReference type="PATRIC" id="fig|1202534.3.peg.2032"/>
<dbReference type="InterPro" id="IPR036388">
    <property type="entry name" value="WH-like_DNA-bd_sf"/>
</dbReference>
<sequence length="180" mass="20834">MNLVLIFVFYNVNIINMSRDNVDLIIEQWKKEIPELDTKAMAILGRLKRITKLAERRLGDNFSKFGLNSGEFDVLATLRRSVGEFKLKPTELYNLLMVTSGAMTNRIDTLEKKGLVIRVDDTEDRRTIYVKLTEEGLRLINDAVYEHVSVEEEIIAILTEEEKEIFNSLLRKISLDLDKL</sequence>
<proteinExistence type="predicted"/>
<dbReference type="InterPro" id="IPR036390">
    <property type="entry name" value="WH_DNA-bd_sf"/>
</dbReference>
<dbReference type="EMBL" id="ASRV01000126">
    <property type="protein sequence ID" value="EOR25366.1"/>
    <property type="molecule type" value="Genomic_DNA"/>
</dbReference>
<dbReference type="PANTHER" id="PTHR42756:SF1">
    <property type="entry name" value="TRANSCRIPTIONAL REPRESSOR OF EMRAB OPERON"/>
    <property type="match status" value="1"/>
</dbReference>
<dbReference type="SMART" id="SM00347">
    <property type="entry name" value="HTH_MARR"/>
    <property type="match status" value="1"/>
</dbReference>
<keyword evidence="6" id="KW-1185">Reference proteome</keyword>
<dbReference type="Pfam" id="PF01047">
    <property type="entry name" value="MarR"/>
    <property type="match status" value="1"/>
</dbReference>
<evidence type="ECO:0000313" key="5">
    <source>
        <dbReference type="EMBL" id="EOR25366.1"/>
    </source>
</evidence>
<name>R9CDU7_9CLOT</name>
<evidence type="ECO:0000256" key="2">
    <source>
        <dbReference type="ARBA" id="ARBA00023125"/>
    </source>
</evidence>
<dbReference type="PRINTS" id="PR00598">
    <property type="entry name" value="HTHMARR"/>
</dbReference>
<keyword evidence="1" id="KW-0805">Transcription regulation</keyword>
<dbReference type="InterPro" id="IPR000835">
    <property type="entry name" value="HTH_MarR-typ"/>
</dbReference>
<dbReference type="SUPFAM" id="SSF46785">
    <property type="entry name" value="Winged helix' DNA-binding domain"/>
    <property type="match status" value="1"/>
</dbReference>
<keyword evidence="3" id="KW-0804">Transcription</keyword>